<dbReference type="Gene3D" id="3.30.565.10">
    <property type="entry name" value="Histidine kinase-like ATPase, C-terminal domain"/>
    <property type="match status" value="1"/>
</dbReference>
<evidence type="ECO:0000313" key="17">
    <source>
        <dbReference type="EMBL" id="RDU25204.1"/>
    </source>
</evidence>
<reference evidence="17 18" key="1">
    <citation type="submission" date="2018-07" db="EMBL/GenBank/DDBJ databases">
        <title>Anaerosacharophilus polymeroproducens gen. nov. sp. nov., an anaerobic bacterium isolated from salt field.</title>
        <authorList>
            <person name="Kim W."/>
            <person name="Yang S.-H."/>
            <person name="Oh J."/>
            <person name="Lee J.-H."/>
            <person name="Kwon K.K."/>
        </authorList>
    </citation>
    <scope>NUCLEOTIDE SEQUENCE [LARGE SCALE GENOMIC DNA]</scope>
    <source>
        <strain evidence="17 18">MCWD5</strain>
    </source>
</reference>
<proteinExistence type="predicted"/>
<comment type="subcellular location">
    <subcellularLocation>
        <location evidence="2">Cell membrane</location>
        <topology evidence="2">Multi-pass membrane protein</topology>
    </subcellularLocation>
</comment>
<dbReference type="Pfam" id="PF00672">
    <property type="entry name" value="HAMP"/>
    <property type="match status" value="1"/>
</dbReference>
<dbReference type="EMBL" id="QRCT01000003">
    <property type="protein sequence ID" value="RDU25204.1"/>
    <property type="molecule type" value="Genomic_DNA"/>
</dbReference>
<organism evidence="17 18">
    <name type="scientific">Anaerosacchariphilus polymeriproducens</name>
    <dbReference type="NCBI Taxonomy" id="1812858"/>
    <lineage>
        <taxon>Bacteria</taxon>
        <taxon>Bacillati</taxon>
        <taxon>Bacillota</taxon>
        <taxon>Clostridia</taxon>
        <taxon>Lachnospirales</taxon>
        <taxon>Lachnospiraceae</taxon>
        <taxon>Anaerosacchariphilus</taxon>
    </lineage>
</organism>
<evidence type="ECO:0000256" key="4">
    <source>
        <dbReference type="ARBA" id="ARBA00022475"/>
    </source>
</evidence>
<comment type="caution">
    <text evidence="17">The sequence shown here is derived from an EMBL/GenBank/DDBJ whole genome shotgun (WGS) entry which is preliminary data.</text>
</comment>
<dbReference type="Gene3D" id="1.10.287.130">
    <property type="match status" value="1"/>
</dbReference>
<dbReference type="InterPro" id="IPR036097">
    <property type="entry name" value="HisK_dim/P_sf"/>
</dbReference>
<dbReference type="InterPro" id="IPR003661">
    <property type="entry name" value="HisK_dim/P_dom"/>
</dbReference>
<evidence type="ECO:0000256" key="14">
    <source>
        <dbReference type="SAM" id="Phobius"/>
    </source>
</evidence>
<dbReference type="CDD" id="cd00075">
    <property type="entry name" value="HATPase"/>
    <property type="match status" value="1"/>
</dbReference>
<dbReference type="SMART" id="SM00387">
    <property type="entry name" value="HATPase_c"/>
    <property type="match status" value="1"/>
</dbReference>
<dbReference type="Pfam" id="PF00512">
    <property type="entry name" value="HisKA"/>
    <property type="match status" value="1"/>
</dbReference>
<feature type="domain" description="HAMP" evidence="16">
    <location>
        <begin position="80"/>
        <end position="132"/>
    </location>
</feature>
<dbReference type="Gene3D" id="6.10.340.10">
    <property type="match status" value="1"/>
</dbReference>
<dbReference type="GO" id="GO:0005524">
    <property type="term" value="F:ATP binding"/>
    <property type="evidence" value="ECO:0007669"/>
    <property type="project" value="UniProtKB-KW"/>
</dbReference>
<dbReference type="InterPro" id="IPR050398">
    <property type="entry name" value="HssS/ArlS-like"/>
</dbReference>
<evidence type="ECO:0000256" key="12">
    <source>
        <dbReference type="ARBA" id="ARBA00023012"/>
    </source>
</evidence>
<evidence type="ECO:0000256" key="5">
    <source>
        <dbReference type="ARBA" id="ARBA00022553"/>
    </source>
</evidence>
<dbReference type="CDD" id="cd00082">
    <property type="entry name" value="HisKA"/>
    <property type="match status" value="1"/>
</dbReference>
<dbReference type="InterPro" id="IPR005467">
    <property type="entry name" value="His_kinase_dom"/>
</dbReference>
<feature type="transmembrane region" description="Helical" evidence="14">
    <location>
        <begin position="12"/>
        <end position="34"/>
    </location>
</feature>
<keyword evidence="4" id="KW-1003">Cell membrane</keyword>
<evidence type="ECO:0000256" key="10">
    <source>
        <dbReference type="ARBA" id="ARBA00022840"/>
    </source>
</evidence>
<evidence type="ECO:0000256" key="11">
    <source>
        <dbReference type="ARBA" id="ARBA00022989"/>
    </source>
</evidence>
<dbReference type="InterPro" id="IPR004358">
    <property type="entry name" value="Sig_transdc_His_kin-like_C"/>
</dbReference>
<dbReference type="Proteomes" id="UP000255036">
    <property type="component" value="Unassembled WGS sequence"/>
</dbReference>
<evidence type="ECO:0000256" key="1">
    <source>
        <dbReference type="ARBA" id="ARBA00000085"/>
    </source>
</evidence>
<evidence type="ECO:0000259" key="15">
    <source>
        <dbReference type="PROSITE" id="PS50109"/>
    </source>
</evidence>
<dbReference type="Pfam" id="PF02518">
    <property type="entry name" value="HATPase_c"/>
    <property type="match status" value="1"/>
</dbReference>
<evidence type="ECO:0000259" key="16">
    <source>
        <dbReference type="PROSITE" id="PS50885"/>
    </source>
</evidence>
<dbReference type="InterPro" id="IPR003660">
    <property type="entry name" value="HAMP_dom"/>
</dbReference>
<dbReference type="PROSITE" id="PS50109">
    <property type="entry name" value="HIS_KIN"/>
    <property type="match status" value="1"/>
</dbReference>
<dbReference type="PANTHER" id="PTHR45528">
    <property type="entry name" value="SENSOR HISTIDINE KINASE CPXA"/>
    <property type="match status" value="1"/>
</dbReference>
<accession>A0A371B030</accession>
<name>A0A371B030_9FIRM</name>
<dbReference type="SUPFAM" id="SSF55874">
    <property type="entry name" value="ATPase domain of HSP90 chaperone/DNA topoisomerase II/histidine kinase"/>
    <property type="match status" value="1"/>
</dbReference>
<dbReference type="SUPFAM" id="SSF158472">
    <property type="entry name" value="HAMP domain-like"/>
    <property type="match status" value="1"/>
</dbReference>
<dbReference type="PROSITE" id="PS50885">
    <property type="entry name" value="HAMP"/>
    <property type="match status" value="1"/>
</dbReference>
<keyword evidence="8" id="KW-0547">Nucleotide-binding</keyword>
<keyword evidence="7 14" id="KW-0812">Transmembrane</keyword>
<keyword evidence="11 14" id="KW-1133">Transmembrane helix</keyword>
<dbReference type="SMART" id="SM00388">
    <property type="entry name" value="HisKA"/>
    <property type="match status" value="1"/>
</dbReference>
<protein>
    <recommendedName>
        <fullName evidence="3">histidine kinase</fullName>
        <ecNumber evidence="3">2.7.13.3</ecNumber>
    </recommendedName>
</protein>
<comment type="catalytic activity">
    <reaction evidence="1">
        <text>ATP + protein L-histidine = ADP + protein N-phospho-L-histidine.</text>
        <dbReference type="EC" id="2.7.13.3"/>
    </reaction>
</comment>
<keyword evidence="10" id="KW-0067">ATP-binding</keyword>
<gene>
    <name evidence="17" type="ORF">DWV06_00315</name>
</gene>
<dbReference type="InterPro" id="IPR036890">
    <property type="entry name" value="HATPase_C_sf"/>
</dbReference>
<keyword evidence="12" id="KW-0902">Two-component regulatory system</keyword>
<dbReference type="GO" id="GO:0000155">
    <property type="term" value="F:phosphorelay sensor kinase activity"/>
    <property type="evidence" value="ECO:0007669"/>
    <property type="project" value="InterPro"/>
</dbReference>
<feature type="domain" description="Histidine kinase" evidence="15">
    <location>
        <begin position="147"/>
        <end position="357"/>
    </location>
</feature>
<keyword evidence="13 14" id="KW-0472">Membrane</keyword>
<evidence type="ECO:0000256" key="3">
    <source>
        <dbReference type="ARBA" id="ARBA00012438"/>
    </source>
</evidence>
<dbReference type="CDD" id="cd06225">
    <property type="entry name" value="HAMP"/>
    <property type="match status" value="1"/>
</dbReference>
<evidence type="ECO:0000256" key="6">
    <source>
        <dbReference type="ARBA" id="ARBA00022679"/>
    </source>
</evidence>
<evidence type="ECO:0000256" key="7">
    <source>
        <dbReference type="ARBA" id="ARBA00022692"/>
    </source>
</evidence>
<dbReference type="SUPFAM" id="SSF47384">
    <property type="entry name" value="Homodimeric domain of signal transducing histidine kinase"/>
    <property type="match status" value="1"/>
</dbReference>
<keyword evidence="9 17" id="KW-0418">Kinase</keyword>
<evidence type="ECO:0000256" key="13">
    <source>
        <dbReference type="ARBA" id="ARBA00023136"/>
    </source>
</evidence>
<dbReference type="InterPro" id="IPR003594">
    <property type="entry name" value="HATPase_dom"/>
</dbReference>
<evidence type="ECO:0000256" key="2">
    <source>
        <dbReference type="ARBA" id="ARBA00004651"/>
    </source>
</evidence>
<evidence type="ECO:0000256" key="8">
    <source>
        <dbReference type="ARBA" id="ARBA00022741"/>
    </source>
</evidence>
<feature type="transmembrane region" description="Helical" evidence="14">
    <location>
        <begin position="54"/>
        <end position="77"/>
    </location>
</feature>
<sequence length="357" mass="41238">MKSIKLNIMWNLFISLILAAVLTGIVSLVFFAVLELISRDLYEKFLDFCYSTTPAMIITSLAIMLLYLVNTIFIFTYRLNEITDSIKKISVNIHKLAKGDFREKLFIKSNHELGNLANDINLMSDKIDAYIKKEQRWNEERYNMITNMSHDLKTPIMSITGYINLIKDKKYTSEKELSNYCEIVSKKSEDLSVAINQLFELSKLHSDSLQLQKIAITLNEFMEQVVISYIPLFEEMKMSFKILINPDVKLTVDPILMKRVFENIILNSIKYASSGKHLVIKADKIDNQVTIHFINYGPMIPKEDLVYIFERYYREKKNLIIQGNGLGLAIAKTIVQLHGGSINVKSDIEKTDFFINI</sequence>
<dbReference type="RefSeq" id="WP_147289826.1">
    <property type="nucleotide sequence ID" value="NZ_QRCT01000003.1"/>
</dbReference>
<dbReference type="PANTHER" id="PTHR45528:SF1">
    <property type="entry name" value="SENSOR HISTIDINE KINASE CPXA"/>
    <property type="match status" value="1"/>
</dbReference>
<evidence type="ECO:0000256" key="9">
    <source>
        <dbReference type="ARBA" id="ARBA00022777"/>
    </source>
</evidence>
<dbReference type="PRINTS" id="PR00344">
    <property type="entry name" value="BCTRLSENSOR"/>
</dbReference>
<keyword evidence="6" id="KW-0808">Transferase</keyword>
<dbReference type="EC" id="2.7.13.3" evidence="3"/>
<dbReference type="GO" id="GO:0005886">
    <property type="term" value="C:plasma membrane"/>
    <property type="evidence" value="ECO:0007669"/>
    <property type="project" value="UniProtKB-SubCell"/>
</dbReference>
<dbReference type="AlphaFoldDB" id="A0A371B030"/>
<keyword evidence="5" id="KW-0597">Phosphoprotein</keyword>
<keyword evidence="18" id="KW-1185">Reference proteome</keyword>
<evidence type="ECO:0000313" key="18">
    <source>
        <dbReference type="Proteomes" id="UP000255036"/>
    </source>
</evidence>